<dbReference type="InterPro" id="IPR003439">
    <property type="entry name" value="ABC_transporter-like_ATP-bd"/>
</dbReference>
<dbReference type="AlphaFoldDB" id="B9K6S5"/>
<keyword evidence="1" id="KW-0813">Transport</keyword>
<evidence type="ECO:0000256" key="1">
    <source>
        <dbReference type="ARBA" id="ARBA00022448"/>
    </source>
</evidence>
<dbReference type="Gene3D" id="3.40.50.300">
    <property type="entry name" value="P-loop containing nucleotide triphosphate hydrolases"/>
    <property type="match status" value="1"/>
</dbReference>
<dbReference type="STRING" id="309803.CTN_0482"/>
<dbReference type="InterPro" id="IPR003593">
    <property type="entry name" value="AAA+_ATPase"/>
</dbReference>
<keyword evidence="6" id="KW-1185">Reference proteome</keyword>
<dbReference type="GO" id="GO:0005524">
    <property type="term" value="F:ATP binding"/>
    <property type="evidence" value="ECO:0007669"/>
    <property type="project" value="UniProtKB-KW"/>
</dbReference>
<accession>B9K6S5</accession>
<dbReference type="HOGENOM" id="CLU_000604_1_22_0"/>
<dbReference type="InterPro" id="IPR050166">
    <property type="entry name" value="ABC_transporter_ATP-bind"/>
</dbReference>
<dbReference type="PROSITE" id="PS50893">
    <property type="entry name" value="ABC_TRANSPORTER_2"/>
    <property type="match status" value="1"/>
</dbReference>
<evidence type="ECO:0000259" key="4">
    <source>
        <dbReference type="PROSITE" id="PS50893"/>
    </source>
</evidence>
<dbReference type="EMBL" id="CP000916">
    <property type="protein sequence ID" value="ACM22658.1"/>
    <property type="molecule type" value="Genomic_DNA"/>
</dbReference>
<proteinExistence type="predicted"/>
<dbReference type="Proteomes" id="UP000000445">
    <property type="component" value="Chromosome"/>
</dbReference>
<keyword evidence="3 5" id="KW-0067">ATP-binding</keyword>
<dbReference type="KEGG" id="tna:CTN_0482"/>
<dbReference type="SMART" id="SM00382">
    <property type="entry name" value="AAA"/>
    <property type="match status" value="1"/>
</dbReference>
<dbReference type="PANTHER" id="PTHR42788:SF13">
    <property type="entry name" value="ALIPHATIC SULFONATES IMPORT ATP-BINDING PROTEIN SSUB"/>
    <property type="match status" value="1"/>
</dbReference>
<reference evidence="5 6" key="1">
    <citation type="journal article" date="2009" name="Biosci. Biotechnol. Biochem.">
        <title>WeGAS: a web-based microbial genome annotation system.</title>
        <authorList>
            <person name="Lee D."/>
            <person name="Seo H."/>
            <person name="Park C."/>
            <person name="Park K."/>
        </authorList>
    </citation>
    <scope>NUCLEOTIDE SEQUENCE [LARGE SCALE GENOMIC DNA]</scope>
    <source>
        <strain evidence="6">ATCC 49049 / DSM 4359 / NBRC 107923 / NS-E</strain>
    </source>
</reference>
<evidence type="ECO:0000256" key="3">
    <source>
        <dbReference type="ARBA" id="ARBA00022840"/>
    </source>
</evidence>
<keyword evidence="2" id="KW-0547">Nucleotide-binding</keyword>
<dbReference type="SUPFAM" id="SSF52540">
    <property type="entry name" value="P-loop containing nucleoside triphosphate hydrolases"/>
    <property type="match status" value="1"/>
</dbReference>
<dbReference type="eggNOG" id="COG1116">
    <property type="taxonomic scope" value="Bacteria"/>
</dbReference>
<protein>
    <submittedName>
        <fullName evidence="5">ABC transporter, ATP-binding protein</fullName>
    </submittedName>
</protein>
<sequence>MEKVETLLRVENLKKDYDGVTVIEDWNLEVKKGEKVALLGPSGCGKTTFLRIIAGLESFHGRVEIFTERIGYVFQDPRLIPWKTVMENLRLIRDDPERIRFFLEKVGLEGVEGHYPWQLSEGMKQRVNFVRAFLVEPDLLLLDEPFDALDLKTKIRVMNLLMEQWEGRNFSIIFVTHDVKEAVFIADRIFFLSGRPSRLVDEVTLNERALSLADERLFEMEKRVIERLLNLPL</sequence>
<evidence type="ECO:0000313" key="6">
    <source>
        <dbReference type="Proteomes" id="UP000000445"/>
    </source>
</evidence>
<dbReference type="PANTHER" id="PTHR42788">
    <property type="entry name" value="TAURINE IMPORT ATP-BINDING PROTEIN-RELATED"/>
    <property type="match status" value="1"/>
</dbReference>
<name>B9K6S5_THENN</name>
<evidence type="ECO:0000313" key="5">
    <source>
        <dbReference type="EMBL" id="ACM22658.1"/>
    </source>
</evidence>
<gene>
    <name evidence="5" type="ordered locus">CTN_0482</name>
</gene>
<evidence type="ECO:0000256" key="2">
    <source>
        <dbReference type="ARBA" id="ARBA00022741"/>
    </source>
</evidence>
<dbReference type="GO" id="GO:0016887">
    <property type="term" value="F:ATP hydrolysis activity"/>
    <property type="evidence" value="ECO:0007669"/>
    <property type="project" value="InterPro"/>
</dbReference>
<organism evidence="5 6">
    <name type="scientific">Thermotoga neapolitana (strain ATCC 49049 / DSM 4359 / NBRC 107923 / NS-E)</name>
    <dbReference type="NCBI Taxonomy" id="309803"/>
    <lineage>
        <taxon>Bacteria</taxon>
        <taxon>Thermotogati</taxon>
        <taxon>Thermotogota</taxon>
        <taxon>Thermotogae</taxon>
        <taxon>Thermotogales</taxon>
        <taxon>Thermotogaceae</taxon>
        <taxon>Thermotoga</taxon>
    </lineage>
</organism>
<dbReference type="Pfam" id="PF00005">
    <property type="entry name" value="ABC_tran"/>
    <property type="match status" value="1"/>
</dbReference>
<dbReference type="InterPro" id="IPR027417">
    <property type="entry name" value="P-loop_NTPase"/>
</dbReference>
<feature type="domain" description="ABC transporter" evidence="4">
    <location>
        <begin position="8"/>
        <end position="212"/>
    </location>
</feature>